<reference evidence="8" key="1">
    <citation type="submission" date="2020-10" db="EMBL/GenBank/DDBJ databases">
        <title>Unveiling of a novel bifunctional photoreceptor, Dualchrome1, isolated from a cosmopolitan green alga.</title>
        <authorList>
            <person name="Suzuki S."/>
            <person name="Kawachi M."/>
        </authorList>
    </citation>
    <scope>NUCLEOTIDE SEQUENCE</scope>
    <source>
        <strain evidence="8">NIES 2893</strain>
    </source>
</reference>
<evidence type="ECO:0000256" key="2">
    <source>
        <dbReference type="ARBA" id="ARBA00023002"/>
    </source>
</evidence>
<evidence type="ECO:0000256" key="4">
    <source>
        <dbReference type="RuleBase" id="RU003719"/>
    </source>
</evidence>
<evidence type="ECO:0000256" key="3">
    <source>
        <dbReference type="ARBA" id="ARBA00023027"/>
    </source>
</evidence>
<dbReference type="SUPFAM" id="SSF52283">
    <property type="entry name" value="Formate/glycerate dehydrogenase catalytic domain-like"/>
    <property type="match status" value="1"/>
</dbReference>
<evidence type="ECO:0000259" key="6">
    <source>
        <dbReference type="Pfam" id="PF00389"/>
    </source>
</evidence>
<evidence type="ECO:0000313" key="9">
    <source>
        <dbReference type="Proteomes" id="UP000660262"/>
    </source>
</evidence>
<dbReference type="Pfam" id="PF02826">
    <property type="entry name" value="2-Hacid_dh_C"/>
    <property type="match status" value="1"/>
</dbReference>
<evidence type="ECO:0008006" key="10">
    <source>
        <dbReference type="Google" id="ProtNLM"/>
    </source>
</evidence>
<name>A0A830HP73_9CHLO</name>
<comment type="similarity">
    <text evidence="1 4">Belongs to the D-isomer specific 2-hydroxyacid dehydrogenase family.</text>
</comment>
<keyword evidence="3" id="KW-0520">NAD</keyword>
<dbReference type="Pfam" id="PF00389">
    <property type="entry name" value="2-Hacid_dh"/>
    <property type="match status" value="1"/>
</dbReference>
<evidence type="ECO:0000313" key="8">
    <source>
        <dbReference type="EMBL" id="GHP08728.1"/>
    </source>
</evidence>
<accession>A0A830HP73</accession>
<dbReference type="InterPro" id="IPR058205">
    <property type="entry name" value="D-LDH-like"/>
</dbReference>
<sequence>MMSSKIASARPRAPLSARSRRCASSSTRLAAVAETPSGASTNAGKTSELSVAVFSADPYVKDFLEEPMKASFPNTTFIDARLSTATSPLAAGHDAVCLFVNDNGKEEIIDTLADAGVKYIAMRCAGFDRIDLEACERRGVRIARVPAYSPYAVAEHAVALLQTLNRSTHVAHNRIKSGNFMLSGMVGMDLYGKTAGVIGTGKIGAILCNILNGFGMKLLCHDISENPEVVALGAEYVSKEELMARSDVISLHAPLLPSTYHMIDEKAIDAMKPGCILINVSRGGLIDTDALIGGLKSGKVGGACLDVYEHEGGIFFRDYSARSMKARMTSMDNTFALLDSYPNTLITPHSAFLTQEALDNIARTTIANLWEMTNGEDLTNEVKVRK</sequence>
<dbReference type="InterPro" id="IPR006140">
    <property type="entry name" value="D-isomer_DH_NAD-bd"/>
</dbReference>
<dbReference type="GO" id="GO:0051287">
    <property type="term" value="F:NAD binding"/>
    <property type="evidence" value="ECO:0007669"/>
    <property type="project" value="InterPro"/>
</dbReference>
<dbReference type="GO" id="GO:0016616">
    <property type="term" value="F:oxidoreductase activity, acting on the CH-OH group of donors, NAD or NADP as acceptor"/>
    <property type="evidence" value="ECO:0007669"/>
    <property type="project" value="InterPro"/>
</dbReference>
<protein>
    <recommendedName>
        <fullName evidence="10">D-lactate dehydrogenase</fullName>
    </recommendedName>
</protein>
<feature type="compositionally biased region" description="Low complexity" evidence="5">
    <location>
        <begin position="7"/>
        <end position="22"/>
    </location>
</feature>
<dbReference type="PANTHER" id="PTHR43026">
    <property type="entry name" value="2-HYDROXYACID DEHYDROGENASE HOMOLOG 1-RELATED"/>
    <property type="match status" value="1"/>
</dbReference>
<dbReference type="CDD" id="cd12183">
    <property type="entry name" value="LDH_like_2"/>
    <property type="match status" value="1"/>
</dbReference>
<dbReference type="AlphaFoldDB" id="A0A830HP73"/>
<dbReference type="PROSITE" id="PS00065">
    <property type="entry name" value="D_2_HYDROXYACID_DH_1"/>
    <property type="match status" value="1"/>
</dbReference>
<comment type="caution">
    <text evidence="8">The sequence shown here is derived from an EMBL/GenBank/DDBJ whole genome shotgun (WGS) entry which is preliminary data.</text>
</comment>
<dbReference type="Proteomes" id="UP000660262">
    <property type="component" value="Unassembled WGS sequence"/>
</dbReference>
<evidence type="ECO:0000256" key="5">
    <source>
        <dbReference type="SAM" id="MobiDB-lite"/>
    </source>
</evidence>
<proteinExistence type="inferred from homology"/>
<dbReference type="InterPro" id="IPR036291">
    <property type="entry name" value="NAD(P)-bd_dom_sf"/>
</dbReference>
<dbReference type="InterPro" id="IPR029753">
    <property type="entry name" value="D-isomer_DH_CS"/>
</dbReference>
<dbReference type="SUPFAM" id="SSF51735">
    <property type="entry name" value="NAD(P)-binding Rossmann-fold domains"/>
    <property type="match status" value="1"/>
</dbReference>
<keyword evidence="2 4" id="KW-0560">Oxidoreductase</keyword>
<dbReference type="InterPro" id="IPR029752">
    <property type="entry name" value="D-isomer_DH_CS1"/>
</dbReference>
<dbReference type="Gene3D" id="3.40.50.720">
    <property type="entry name" value="NAD(P)-binding Rossmann-like Domain"/>
    <property type="match status" value="2"/>
</dbReference>
<dbReference type="OrthoDB" id="298012at2759"/>
<dbReference type="PROSITE" id="PS00671">
    <property type="entry name" value="D_2_HYDROXYACID_DH_3"/>
    <property type="match status" value="1"/>
</dbReference>
<keyword evidence="9" id="KW-1185">Reference proteome</keyword>
<dbReference type="PANTHER" id="PTHR43026:SF1">
    <property type="entry name" value="2-HYDROXYACID DEHYDROGENASE HOMOLOG 1-RELATED"/>
    <property type="match status" value="1"/>
</dbReference>
<feature type="region of interest" description="Disordered" evidence="5">
    <location>
        <begin position="1"/>
        <end position="22"/>
    </location>
</feature>
<evidence type="ECO:0000256" key="1">
    <source>
        <dbReference type="ARBA" id="ARBA00005854"/>
    </source>
</evidence>
<dbReference type="EMBL" id="BNJQ01000022">
    <property type="protein sequence ID" value="GHP08728.1"/>
    <property type="molecule type" value="Genomic_DNA"/>
</dbReference>
<feature type="domain" description="D-isomer specific 2-hydroxyacid dehydrogenase NAD-binding" evidence="7">
    <location>
        <begin position="159"/>
        <end position="351"/>
    </location>
</feature>
<dbReference type="InterPro" id="IPR006139">
    <property type="entry name" value="D-isomer_2_OHA_DH_cat_dom"/>
</dbReference>
<evidence type="ECO:0000259" key="7">
    <source>
        <dbReference type="Pfam" id="PF02826"/>
    </source>
</evidence>
<gene>
    <name evidence="8" type="ORF">PPROV_000746500</name>
</gene>
<organism evidence="8 9">
    <name type="scientific">Pycnococcus provasolii</name>
    <dbReference type="NCBI Taxonomy" id="41880"/>
    <lineage>
        <taxon>Eukaryota</taxon>
        <taxon>Viridiplantae</taxon>
        <taxon>Chlorophyta</taxon>
        <taxon>Pseudoscourfieldiophyceae</taxon>
        <taxon>Pseudoscourfieldiales</taxon>
        <taxon>Pycnococcaceae</taxon>
        <taxon>Pycnococcus</taxon>
    </lineage>
</organism>
<feature type="domain" description="D-isomer specific 2-hydroxyacid dehydrogenase catalytic" evidence="6">
    <location>
        <begin position="51"/>
        <end position="383"/>
    </location>
</feature>